<comment type="caution">
    <text evidence="2">The sequence shown here is derived from an EMBL/GenBank/DDBJ whole genome shotgun (WGS) entry which is preliminary data.</text>
</comment>
<evidence type="ECO:0000313" key="3">
    <source>
        <dbReference type="Proteomes" id="UP001201980"/>
    </source>
</evidence>
<evidence type="ECO:0000313" key="2">
    <source>
        <dbReference type="EMBL" id="KAJ2890998.1"/>
    </source>
</evidence>
<keyword evidence="3" id="KW-1185">Reference proteome</keyword>
<sequence length="199" mass="22236">MPSGHPAESIRSMPGPKRYAIRCRRRKFENKGITDTQLVENLAKRLQLDIDKVVHLGTSTTADYIHIIVEYDNPDHGQCDLHVLKGNSLKEIRCPAKVADYVQSRVNLWVILAKRGKREFPYRLEIFPPGHPNHPSHPDHPQNRNRRAAVEAAQITPSKMDEPSSEAVGATGSTALANNGASEASDNTPGSWWMTQEDQ</sequence>
<dbReference type="Proteomes" id="UP001201980">
    <property type="component" value="Unassembled WGS sequence"/>
</dbReference>
<feature type="compositionally biased region" description="Polar residues" evidence="1">
    <location>
        <begin position="171"/>
        <end position="199"/>
    </location>
</feature>
<name>A0AAD5WMK9_9PEZI</name>
<accession>A0AAD5WMK9</accession>
<evidence type="ECO:0000256" key="1">
    <source>
        <dbReference type="SAM" id="MobiDB-lite"/>
    </source>
</evidence>
<proteinExistence type="predicted"/>
<gene>
    <name evidence="2" type="ORF">MKZ38_001066</name>
</gene>
<dbReference type="EMBL" id="JAKWBI020001264">
    <property type="protein sequence ID" value="KAJ2890998.1"/>
    <property type="molecule type" value="Genomic_DNA"/>
</dbReference>
<reference evidence="2" key="1">
    <citation type="submission" date="2022-07" db="EMBL/GenBank/DDBJ databases">
        <title>Draft genome sequence of Zalerion maritima ATCC 34329, a (micro)plastics degrading marine fungus.</title>
        <authorList>
            <person name="Paco A."/>
            <person name="Goncalves M.F.M."/>
            <person name="Rocha-Santos T.A.P."/>
            <person name="Alves A."/>
        </authorList>
    </citation>
    <scope>NUCLEOTIDE SEQUENCE</scope>
    <source>
        <strain evidence="2">ATCC 34329</strain>
    </source>
</reference>
<protein>
    <submittedName>
        <fullName evidence="2">Uncharacterized protein</fullName>
    </submittedName>
</protein>
<dbReference type="AlphaFoldDB" id="A0AAD5WMK9"/>
<feature type="region of interest" description="Disordered" evidence="1">
    <location>
        <begin position="126"/>
        <end position="199"/>
    </location>
</feature>
<organism evidence="2 3">
    <name type="scientific">Zalerion maritima</name>
    <dbReference type="NCBI Taxonomy" id="339359"/>
    <lineage>
        <taxon>Eukaryota</taxon>
        <taxon>Fungi</taxon>
        <taxon>Dikarya</taxon>
        <taxon>Ascomycota</taxon>
        <taxon>Pezizomycotina</taxon>
        <taxon>Sordariomycetes</taxon>
        <taxon>Lulworthiomycetidae</taxon>
        <taxon>Lulworthiales</taxon>
        <taxon>Lulworthiaceae</taxon>
        <taxon>Zalerion</taxon>
    </lineage>
</organism>